<dbReference type="EMBL" id="CP001644">
    <property type="protein sequence ID" value="ACS63517.1"/>
    <property type="molecule type" value="Genomic_DNA"/>
</dbReference>
<gene>
    <name evidence="1" type="ordered locus">Rpic12D_2243</name>
</gene>
<organism evidence="1">
    <name type="scientific">Ralstonia pickettii (strain 12D)</name>
    <dbReference type="NCBI Taxonomy" id="428406"/>
    <lineage>
        <taxon>Bacteria</taxon>
        <taxon>Pseudomonadati</taxon>
        <taxon>Pseudomonadota</taxon>
        <taxon>Betaproteobacteria</taxon>
        <taxon>Burkholderiales</taxon>
        <taxon>Burkholderiaceae</taxon>
        <taxon>Ralstonia</taxon>
    </lineage>
</organism>
<reference evidence="1" key="1">
    <citation type="submission" date="2009-06" db="EMBL/GenBank/DDBJ databases">
        <title>Complete sequence chromosome 1 of Ralstonia pickettii 12D.</title>
        <authorList>
            <consortium name="US DOE Joint Genome Institute"/>
            <person name="Lucas S."/>
            <person name="Copeland A."/>
            <person name="Lapidus A."/>
            <person name="Glavina del Rio T."/>
            <person name="Dalin E."/>
            <person name="Tice H."/>
            <person name="Bruce D."/>
            <person name="Goodwin L."/>
            <person name="Pitluck S."/>
            <person name="Sims D."/>
            <person name="Meincke L."/>
            <person name="Brettin T."/>
            <person name="Detter J.C."/>
            <person name="Han C."/>
            <person name="Larimer F."/>
            <person name="Land M."/>
            <person name="Hauser L."/>
            <person name="Kyrpides N."/>
            <person name="Ovchinnikova G."/>
            <person name="Marsh T."/>
            <person name="Richardson P."/>
        </authorList>
    </citation>
    <scope>NUCLEOTIDE SEQUENCE [LARGE SCALE GENOMIC DNA]</scope>
    <source>
        <strain evidence="1">12D</strain>
    </source>
</reference>
<dbReference type="KEGG" id="rpf:Rpic12D_2243"/>
<name>C6BBR1_RALP1</name>
<accession>C6BBR1</accession>
<proteinExistence type="predicted"/>
<dbReference type="AlphaFoldDB" id="C6BBR1"/>
<evidence type="ECO:0000313" key="1">
    <source>
        <dbReference type="EMBL" id="ACS63517.1"/>
    </source>
</evidence>
<dbReference type="HOGENOM" id="CLU_586442_0_0_4"/>
<dbReference type="STRING" id="428406.Rpic12D_2243"/>
<sequence>MALQNDFLPFATGGSANVLTQAQYAALISSVIANGFSSGVAQSAQLNKVWRQSSIMAAVLAQLINSNAGQPAVDDGTTATLLANLTTAISVIARQNPVLTDTGTANAYVVSNAAPLTAYPTVSGLTIDVSIANTNTGASTLNVDGLGTKPILGLGLQPLQGNELPQKGVACLMYVVASNVNGGNGAWIVMECTGGAQQVGPATQSQHAVQLGQLGQVGHGQCRLSYVSGTQLKLSPYNGNNLIINGVPQQIPSAGVTLANTGLAASTKYYVYAYMNAGTMTLEAVTTAHATGTNGVEQKSGDATRTLVGMILTDGSTPGQFVDTPANRQIANWFNRRIIPGVATLTIDTNFTGGSFAKVTTSLDVTFPYWGDNDGGIASLSGSVANNTSGGQSLLAVFVDGSPFGNTASASVSGSTIQNASVTSLSLLNNAALTEGFHVASAYGASSTSSTSTLRASTVVTVNSRA</sequence>
<protein>
    <submittedName>
        <fullName evidence="1">Uncharacterized protein</fullName>
    </submittedName>
</protein>